<gene>
    <name evidence="3" type="ORF">Vbra_5256</name>
</gene>
<reference evidence="3 4" key="1">
    <citation type="submission" date="2014-11" db="EMBL/GenBank/DDBJ databases">
        <authorList>
            <person name="Zhu J."/>
            <person name="Qi W."/>
            <person name="Song R."/>
        </authorList>
    </citation>
    <scope>NUCLEOTIDE SEQUENCE [LARGE SCALE GENOMIC DNA]</scope>
</reference>
<evidence type="ECO:0000313" key="3">
    <source>
        <dbReference type="EMBL" id="CEL98470.1"/>
    </source>
</evidence>
<dbReference type="InterPro" id="IPR046341">
    <property type="entry name" value="SET_dom_sf"/>
</dbReference>
<accession>A0A0G4EM14</accession>
<protein>
    <recommendedName>
        <fullName evidence="2">SET domain-containing protein</fullName>
    </recommendedName>
</protein>
<dbReference type="InterPro" id="IPR053209">
    <property type="entry name" value="Gramillin-biosynth_MTr"/>
</dbReference>
<dbReference type="VEuPathDB" id="CryptoDB:Vbra_5256"/>
<dbReference type="Proteomes" id="UP000041254">
    <property type="component" value="Unassembled WGS sequence"/>
</dbReference>
<dbReference type="PhylomeDB" id="A0A0G4EM14"/>
<keyword evidence="4" id="KW-1185">Reference proteome</keyword>
<sequence length="1011" mass="110902">MTRGRAAGQRSAAERSFFFGLLRPDIEAEVRALPEANQALAVESMKSSIIQRTTMAATSKSTRRAGPMDPGNITVEQCRAAMNYANKSAAPMERTLSADFHPCVGGLLNSFSKWGTHSADEIIAHQHAFLLQKFMIKTQGLHEFGMTDASVRSRVTYGSATSFAGLERIRVREMLLWQSHPGRVLVVNIVTRPLKQTCVGFIGKDEEGTPILVAMYNCGMYSQEDADEKIKPDTWCAIANPFYKIAGDGFRAVRIDDPSQVRLDVSPRDASFQAEANKVRAADPSTAEGWKAKGNSHFGKREFLDAYIAYMKGIRLGVHQVVCEVLMRRAKCRIGCGEYLGAFMDVFTVLRLLPHPTSVEKDSKVHVIQQAALDIYGVMMQWLTASQGDTSTSTSSNGNSGIEVPIPTRETMTAFVTDVVTHLCTARGPEGVEGRDISEALQAGEVLQDDDENYAEAADVFTAGLAEADLDTLMILLSNASACLLKPELVKEGGPDAMCCAAAALHISCLKPCAEFTPIQQKVLVRLGQALLAERLFDAADVVVETLGQQDLTEPIKGQVDALSDRLTAHKAQAKGDFDWPSIYACHLANAKARQDGKPPTPLDLAEYAGPITVKQAEGKGRGLFATRNIQPGELLIVQKPLILETGAAVFEIEGNRLTRGSQHRAYEKLVKLAVDGWHPRLVSQLGCLSEGPDHLPTYEAPSVDRTMGLGPTAFPFLPRLYMGALKGGKGDLREFGAPFVQLHPDQVRNLCDNNIHDAHGILARTPKKPRSEGDKNGWDNKSGLWVLPSLMNHDGTCRNAMWVAIDEWMVVRATRPIAEGAEVLTAYYPCFGEIPPKKEADFAKKWSIPSAYDNDTYKALEDGEKRFKVIDSMFNTSIEPSGRPAKDAATKITTGLLECDKLQIKIEDLNVPTLLISRVHKLRGMLLSRLLSWDEVARCFMQSIEASRAIRGPHEDDLATMANFTMFVKSGPAHKRMVTEMKKTCEVLYGTSEAANVLFLGECDLPPFRT</sequence>
<dbReference type="PANTHER" id="PTHR47643">
    <property type="entry name" value="TPR DOMAIN PROTEIN (AFU_ORTHOLOGUE AFUA_5G12710)"/>
    <property type="match status" value="1"/>
</dbReference>
<evidence type="ECO:0000256" key="1">
    <source>
        <dbReference type="SAM" id="MobiDB-lite"/>
    </source>
</evidence>
<dbReference type="SUPFAM" id="SSF82199">
    <property type="entry name" value="SET domain"/>
    <property type="match status" value="1"/>
</dbReference>
<dbReference type="Pfam" id="PF00856">
    <property type="entry name" value="SET"/>
    <property type="match status" value="1"/>
</dbReference>
<evidence type="ECO:0000313" key="4">
    <source>
        <dbReference type="Proteomes" id="UP000041254"/>
    </source>
</evidence>
<feature type="domain" description="SET" evidence="2">
    <location>
        <begin position="610"/>
        <end position="829"/>
    </location>
</feature>
<dbReference type="InterPro" id="IPR001214">
    <property type="entry name" value="SET_dom"/>
</dbReference>
<dbReference type="EMBL" id="CDMY01000271">
    <property type="protein sequence ID" value="CEL98470.1"/>
    <property type="molecule type" value="Genomic_DNA"/>
</dbReference>
<evidence type="ECO:0000259" key="2">
    <source>
        <dbReference type="PROSITE" id="PS50280"/>
    </source>
</evidence>
<dbReference type="OrthoDB" id="411190at2759"/>
<dbReference type="InParanoid" id="A0A0G4EM14"/>
<organism evidence="3 4">
    <name type="scientific">Vitrella brassicaformis (strain CCMP3155)</name>
    <dbReference type="NCBI Taxonomy" id="1169540"/>
    <lineage>
        <taxon>Eukaryota</taxon>
        <taxon>Sar</taxon>
        <taxon>Alveolata</taxon>
        <taxon>Colpodellida</taxon>
        <taxon>Vitrellaceae</taxon>
        <taxon>Vitrella</taxon>
    </lineage>
</organism>
<proteinExistence type="predicted"/>
<name>A0A0G4EM14_VITBC</name>
<dbReference type="PANTHER" id="PTHR47643:SF2">
    <property type="entry name" value="TPR DOMAIN PROTEIN (AFU_ORTHOLOGUE AFUA_5G12710)"/>
    <property type="match status" value="1"/>
</dbReference>
<dbReference type="Gene3D" id="2.170.270.10">
    <property type="entry name" value="SET domain"/>
    <property type="match status" value="1"/>
</dbReference>
<dbReference type="PROSITE" id="PS50280">
    <property type="entry name" value="SET"/>
    <property type="match status" value="1"/>
</dbReference>
<feature type="region of interest" description="Disordered" evidence="1">
    <location>
        <begin position="53"/>
        <end position="72"/>
    </location>
</feature>
<dbReference type="AlphaFoldDB" id="A0A0G4EM14"/>